<protein>
    <submittedName>
        <fullName evidence="9">Cdc16p</fullName>
    </submittedName>
</protein>
<dbReference type="Pfam" id="PF12895">
    <property type="entry name" value="ANAPC3"/>
    <property type="match status" value="1"/>
</dbReference>
<evidence type="ECO:0000313" key="10">
    <source>
        <dbReference type="Proteomes" id="UP000232875"/>
    </source>
</evidence>
<keyword evidence="6" id="KW-0131">Cell cycle</keyword>
<dbReference type="GO" id="GO:0016567">
    <property type="term" value="P:protein ubiquitination"/>
    <property type="evidence" value="ECO:0007669"/>
    <property type="project" value="TreeGrafter"/>
</dbReference>
<dbReference type="SMART" id="SM00028">
    <property type="entry name" value="TPR"/>
    <property type="match status" value="8"/>
</dbReference>
<organism evidence="9 10">
    <name type="scientific">Malassezia vespertilionis</name>
    <dbReference type="NCBI Taxonomy" id="2020962"/>
    <lineage>
        <taxon>Eukaryota</taxon>
        <taxon>Fungi</taxon>
        <taxon>Dikarya</taxon>
        <taxon>Basidiomycota</taxon>
        <taxon>Ustilaginomycotina</taxon>
        <taxon>Malasseziomycetes</taxon>
        <taxon>Malasseziales</taxon>
        <taxon>Malasseziaceae</taxon>
        <taxon>Malassezia</taxon>
    </lineage>
</organism>
<dbReference type="Pfam" id="PF13432">
    <property type="entry name" value="TPR_16"/>
    <property type="match status" value="2"/>
</dbReference>
<dbReference type="PANTHER" id="PTHR12558:SF9">
    <property type="entry name" value="CELL DIVISION CYCLE PROTEIN 16 HOMOLOG"/>
    <property type="match status" value="1"/>
</dbReference>
<keyword evidence="2" id="KW-0677">Repeat</keyword>
<feature type="compositionally biased region" description="Polar residues" evidence="8">
    <location>
        <begin position="86"/>
        <end position="95"/>
    </location>
</feature>
<feature type="compositionally biased region" description="Polar residues" evidence="8">
    <location>
        <begin position="114"/>
        <end position="126"/>
    </location>
</feature>
<dbReference type="SUPFAM" id="SSF48452">
    <property type="entry name" value="TPR-like"/>
    <property type="match status" value="2"/>
</dbReference>
<feature type="compositionally biased region" description="Basic and acidic residues" evidence="8">
    <location>
        <begin position="251"/>
        <end position="260"/>
    </location>
</feature>
<dbReference type="GO" id="GO:0005680">
    <property type="term" value="C:anaphase-promoting complex"/>
    <property type="evidence" value="ECO:0007669"/>
    <property type="project" value="TreeGrafter"/>
</dbReference>
<dbReference type="OrthoDB" id="10006270at2759"/>
<keyword evidence="4" id="KW-0833">Ubl conjugation pathway</keyword>
<evidence type="ECO:0000256" key="8">
    <source>
        <dbReference type="SAM" id="MobiDB-lite"/>
    </source>
</evidence>
<evidence type="ECO:0000256" key="5">
    <source>
        <dbReference type="ARBA" id="ARBA00022803"/>
    </source>
</evidence>
<evidence type="ECO:0000256" key="3">
    <source>
        <dbReference type="ARBA" id="ARBA00022776"/>
    </source>
</evidence>
<dbReference type="GO" id="GO:0051301">
    <property type="term" value="P:cell division"/>
    <property type="evidence" value="ECO:0007669"/>
    <property type="project" value="UniProtKB-KW"/>
</dbReference>
<sequence>MDTSTSIARQDEDASNSGLLDLGPMLSPIKGASSTRRQGLYTPILGPQEEAPMLEPPPLLGKGKRIPRRSSEGAWAGPNSPPPAQRTASTDSNRSVIIHEENVTGEWGRPEVPSPSNSAQPATAASTHARLPARMRRWMHDAMKQHMYETAIFWGKLVVALEPTEIAYNDVYWLAQAYFLTHQYARAEQLLTTPLRRGAADHAALPTDALPNGLPDALYDAVESTRAHSILPQSIRVRSGRAGVYGGVESSDGHEARETSKEDDEVVEMLGVPGEAARRRKRPPSSSPERSQDPFCPKSRPSSTFAHVDEEIQRIVHAQERTEEFGPCMVNWSAPCRYLAAQSQVRLGKLYEALELTGEDHTRWTSGGKASVKTPALDGGLKLGSSVCHLRGQIYLRLDQVAKAKEAFMLALALDVKNYDSFTALIDGNLLGAEEQWDFVQALEFAAQAGTEKGAADDFEVVRLLYTTRLAKQSEEHIRRAAHARQLLCATPLRASPDVLLGLAEELYACLRYQDAYTVTSYTLQLDPAYALCLPIHIACAYYLPQLRPALFLLAHKLTDSNPESAEAWYAVGVWYASAARWQEARRYFSKSSLLDPRFAPSWIAFGHSFSLEGESDQAITAYSTAARKFQSSGLPRLFIGMEHLQQGNKNLALIFLNSSAAELGDDPLCANERGVAAFHNGQYTQAIALFQAALAVAADTQQPAAAWVSVHLNLGLALRRVRRDDEARARFLRVIECDTSCAPAYIALGMCAHRQGDLADAIGWYHEGLGIDPRDAIGTELLTIALEMRVAQGLPAGLLDHSHEETSEMWEAAVRQGEELYEHEADVHVDAMCETGSLCT</sequence>
<reference evidence="9 10" key="1">
    <citation type="submission" date="2017-10" db="EMBL/GenBank/DDBJ databases">
        <title>A novel species of cold-tolerant Malassezia isolated from bats.</title>
        <authorList>
            <person name="Lorch J.M."/>
            <person name="Palmer J.M."/>
            <person name="Vanderwolf K.J."/>
            <person name="Schmidt K.Z."/>
            <person name="Verant M.L."/>
            <person name="Weller T.J."/>
            <person name="Blehert D.S."/>
        </authorList>
    </citation>
    <scope>NUCLEOTIDE SEQUENCE [LARGE SCALE GENOMIC DNA]</scope>
    <source>
        <strain evidence="9 10">NWHC:44797-103</strain>
    </source>
</reference>
<dbReference type="GO" id="GO:0045842">
    <property type="term" value="P:positive regulation of mitotic metaphase/anaphase transition"/>
    <property type="evidence" value="ECO:0007669"/>
    <property type="project" value="TreeGrafter"/>
</dbReference>
<keyword evidence="1" id="KW-0132">Cell division</keyword>
<keyword evidence="5 7" id="KW-0802">TPR repeat</keyword>
<dbReference type="GO" id="GO:0031145">
    <property type="term" value="P:anaphase-promoting complex-dependent catabolic process"/>
    <property type="evidence" value="ECO:0007669"/>
    <property type="project" value="TreeGrafter"/>
</dbReference>
<gene>
    <name evidence="9" type="primary">CDC16</name>
    <name evidence="9" type="ORF">MVES_001648</name>
</gene>
<dbReference type="InterPro" id="IPR019734">
    <property type="entry name" value="TPR_rpt"/>
</dbReference>
<dbReference type="PROSITE" id="PS50005">
    <property type="entry name" value="TPR"/>
    <property type="match status" value="2"/>
</dbReference>
<evidence type="ECO:0000256" key="6">
    <source>
        <dbReference type="ARBA" id="ARBA00023306"/>
    </source>
</evidence>
<dbReference type="Proteomes" id="UP000232875">
    <property type="component" value="Unassembled WGS sequence"/>
</dbReference>
<keyword evidence="3" id="KW-0498">Mitosis</keyword>
<proteinExistence type="predicted"/>
<feature type="region of interest" description="Disordered" evidence="8">
    <location>
        <begin position="246"/>
        <end position="303"/>
    </location>
</feature>
<name>A0A2N1JD94_9BASI</name>
<feature type="repeat" description="TPR" evidence="7">
    <location>
        <begin position="566"/>
        <end position="599"/>
    </location>
</feature>
<dbReference type="EMBL" id="KZ454989">
    <property type="protein sequence ID" value="PKI84531.1"/>
    <property type="molecule type" value="Genomic_DNA"/>
</dbReference>
<evidence type="ECO:0000256" key="2">
    <source>
        <dbReference type="ARBA" id="ARBA00022737"/>
    </source>
</evidence>
<evidence type="ECO:0000256" key="1">
    <source>
        <dbReference type="ARBA" id="ARBA00022618"/>
    </source>
</evidence>
<feature type="region of interest" description="Disordered" evidence="8">
    <location>
        <begin position="1"/>
        <end position="128"/>
    </location>
</feature>
<dbReference type="PANTHER" id="PTHR12558">
    <property type="entry name" value="CELL DIVISION CYCLE 16,23,27"/>
    <property type="match status" value="1"/>
</dbReference>
<dbReference type="STRING" id="2020962.A0A2N1JD94"/>
<dbReference type="AlphaFoldDB" id="A0A2N1JD94"/>
<evidence type="ECO:0000313" key="9">
    <source>
        <dbReference type="EMBL" id="PKI84531.1"/>
    </source>
</evidence>
<evidence type="ECO:0000256" key="7">
    <source>
        <dbReference type="PROSITE-ProRule" id="PRU00339"/>
    </source>
</evidence>
<evidence type="ECO:0000256" key="4">
    <source>
        <dbReference type="ARBA" id="ARBA00022786"/>
    </source>
</evidence>
<accession>A0A2N1JD94</accession>
<feature type="repeat" description="TPR" evidence="7">
    <location>
        <begin position="743"/>
        <end position="776"/>
    </location>
</feature>
<dbReference type="GO" id="GO:0005737">
    <property type="term" value="C:cytoplasm"/>
    <property type="evidence" value="ECO:0007669"/>
    <property type="project" value="TreeGrafter"/>
</dbReference>
<dbReference type="Pfam" id="PF13181">
    <property type="entry name" value="TPR_8"/>
    <property type="match status" value="1"/>
</dbReference>
<keyword evidence="10" id="KW-1185">Reference proteome</keyword>
<dbReference type="Gene3D" id="1.25.40.10">
    <property type="entry name" value="Tetratricopeptide repeat domain"/>
    <property type="match status" value="2"/>
</dbReference>
<dbReference type="InterPro" id="IPR011990">
    <property type="entry name" value="TPR-like_helical_dom_sf"/>
</dbReference>